<dbReference type="InterPro" id="IPR035985">
    <property type="entry name" value="Ubiquitin-activating_enz"/>
</dbReference>
<organism evidence="3 4">
    <name type="scientific">Candidatus Barnesiella excrementipullorum</name>
    <dbReference type="NCBI Taxonomy" id="2838479"/>
    <lineage>
        <taxon>Bacteria</taxon>
        <taxon>Pseudomonadati</taxon>
        <taxon>Bacteroidota</taxon>
        <taxon>Bacteroidia</taxon>
        <taxon>Bacteroidales</taxon>
        <taxon>Barnesiellaceae</taxon>
        <taxon>Barnesiella</taxon>
    </lineage>
</organism>
<dbReference type="GO" id="GO:0008641">
    <property type="term" value="F:ubiquitin-like modifier activating enzyme activity"/>
    <property type="evidence" value="ECO:0007669"/>
    <property type="project" value="InterPro"/>
</dbReference>
<dbReference type="CDD" id="cd00755">
    <property type="entry name" value="YgdL_like"/>
    <property type="match status" value="1"/>
</dbReference>
<dbReference type="GO" id="GO:0061504">
    <property type="term" value="P:cyclic threonylcarbamoyladenosine biosynthetic process"/>
    <property type="evidence" value="ECO:0007669"/>
    <property type="project" value="TreeGrafter"/>
</dbReference>
<accession>A0A9D2APP6</accession>
<keyword evidence="1" id="KW-0472">Membrane</keyword>
<evidence type="ECO:0000313" key="4">
    <source>
        <dbReference type="Proteomes" id="UP000824246"/>
    </source>
</evidence>
<gene>
    <name evidence="3" type="ORF">H9982_00030</name>
</gene>
<dbReference type="GO" id="GO:0061503">
    <property type="term" value="F:tRNA threonylcarbamoyladenosine dehydratase"/>
    <property type="evidence" value="ECO:0007669"/>
    <property type="project" value="TreeGrafter"/>
</dbReference>
<feature type="transmembrane region" description="Helical" evidence="1">
    <location>
        <begin position="217"/>
        <end position="237"/>
    </location>
</feature>
<proteinExistence type="predicted"/>
<dbReference type="AlphaFoldDB" id="A0A9D2APP6"/>
<dbReference type="EMBL" id="DXFB01000001">
    <property type="protein sequence ID" value="HIX44589.1"/>
    <property type="molecule type" value="Genomic_DNA"/>
</dbReference>
<feature type="domain" description="THIF-type NAD/FAD binding fold" evidence="2">
    <location>
        <begin position="12"/>
        <end position="242"/>
    </location>
</feature>
<reference evidence="3" key="2">
    <citation type="submission" date="2021-04" db="EMBL/GenBank/DDBJ databases">
        <authorList>
            <person name="Gilroy R."/>
        </authorList>
    </citation>
    <scope>NUCLEOTIDE SEQUENCE</scope>
    <source>
        <strain evidence="3">ChiHjej12B11-16260</strain>
    </source>
</reference>
<dbReference type="Pfam" id="PF00899">
    <property type="entry name" value="ThiF"/>
    <property type="match status" value="1"/>
</dbReference>
<keyword evidence="1" id="KW-0812">Transmembrane</keyword>
<dbReference type="PANTHER" id="PTHR43267:SF1">
    <property type="entry name" value="TRNA THREONYLCARBAMOYLADENOSINE DEHYDRATASE"/>
    <property type="match status" value="1"/>
</dbReference>
<protein>
    <submittedName>
        <fullName evidence="3">tRNA threonylcarbamoyladenosine dehydratase</fullName>
    </submittedName>
</protein>
<reference evidence="3" key="1">
    <citation type="journal article" date="2021" name="PeerJ">
        <title>Extensive microbial diversity within the chicken gut microbiome revealed by metagenomics and culture.</title>
        <authorList>
            <person name="Gilroy R."/>
            <person name="Ravi A."/>
            <person name="Getino M."/>
            <person name="Pursley I."/>
            <person name="Horton D.L."/>
            <person name="Alikhan N.F."/>
            <person name="Baker D."/>
            <person name="Gharbi K."/>
            <person name="Hall N."/>
            <person name="Watson M."/>
            <person name="Adriaenssens E.M."/>
            <person name="Foster-Nyarko E."/>
            <person name="Jarju S."/>
            <person name="Secka A."/>
            <person name="Antonio M."/>
            <person name="Oren A."/>
            <person name="Chaudhuri R.R."/>
            <person name="La Ragione R."/>
            <person name="Hildebrand F."/>
            <person name="Pallen M.J."/>
        </authorList>
    </citation>
    <scope>NUCLEOTIDE SEQUENCE</scope>
    <source>
        <strain evidence="3">ChiHjej12B11-16260</strain>
    </source>
</reference>
<dbReference type="PANTHER" id="PTHR43267">
    <property type="entry name" value="TRNA THREONYLCARBAMOYLADENOSINE DEHYDRATASE"/>
    <property type="match status" value="1"/>
</dbReference>
<dbReference type="InterPro" id="IPR045886">
    <property type="entry name" value="ThiF/MoeB/HesA"/>
</dbReference>
<name>A0A9D2APP6_9BACT</name>
<dbReference type="InterPro" id="IPR000594">
    <property type="entry name" value="ThiF_NAD_FAD-bd"/>
</dbReference>
<dbReference type="Gene3D" id="3.40.50.720">
    <property type="entry name" value="NAD(P)-binding Rossmann-like Domain"/>
    <property type="match status" value="1"/>
</dbReference>
<evidence type="ECO:0000313" key="3">
    <source>
        <dbReference type="EMBL" id="HIX44589.1"/>
    </source>
</evidence>
<comment type="caution">
    <text evidence="3">The sequence shown here is derived from an EMBL/GenBank/DDBJ whole genome shotgun (WGS) entry which is preliminary data.</text>
</comment>
<sequence length="243" mass="26710">MTQTITDDWLQRTLLLTGDDTMTKLRQSRILVVGVGGVGAYAAEMLVRAGVGNMTIIDSDEVSPTNINRQLIALQSTIGQPKVEVLSRRLRDISPHLRLDARQCYLEADETDNLLAQGYDFVIDAIDTIAPKTALLAACIRHNIPVVSSMGAGARLDPTQIQYADISKTYRCGLARAVRLRLRKMGIDSGIPVVFSTEQPQENAVVETISERNKRSIVGTISYMPVIFGCYLAAFVIRQLSQS</sequence>
<evidence type="ECO:0000259" key="2">
    <source>
        <dbReference type="Pfam" id="PF00899"/>
    </source>
</evidence>
<evidence type="ECO:0000256" key="1">
    <source>
        <dbReference type="SAM" id="Phobius"/>
    </source>
</evidence>
<dbReference type="Proteomes" id="UP000824246">
    <property type="component" value="Unassembled WGS sequence"/>
</dbReference>
<dbReference type="SUPFAM" id="SSF69572">
    <property type="entry name" value="Activating enzymes of the ubiquitin-like proteins"/>
    <property type="match status" value="1"/>
</dbReference>
<keyword evidence="1" id="KW-1133">Transmembrane helix</keyword>